<name>A0A0C2T5K9_AMAMK</name>
<keyword evidence="2" id="KW-1185">Reference proteome</keyword>
<protein>
    <submittedName>
        <fullName evidence="1">Uncharacterized protein</fullName>
    </submittedName>
</protein>
<organism evidence="1 2">
    <name type="scientific">Amanita muscaria (strain Koide BX008)</name>
    <dbReference type="NCBI Taxonomy" id="946122"/>
    <lineage>
        <taxon>Eukaryota</taxon>
        <taxon>Fungi</taxon>
        <taxon>Dikarya</taxon>
        <taxon>Basidiomycota</taxon>
        <taxon>Agaricomycotina</taxon>
        <taxon>Agaricomycetes</taxon>
        <taxon>Agaricomycetidae</taxon>
        <taxon>Agaricales</taxon>
        <taxon>Pluteineae</taxon>
        <taxon>Amanitaceae</taxon>
        <taxon>Amanita</taxon>
    </lineage>
</organism>
<dbReference type="EMBL" id="KN818278">
    <property type="protein sequence ID" value="KIL61854.1"/>
    <property type="molecule type" value="Genomic_DNA"/>
</dbReference>
<dbReference type="AlphaFoldDB" id="A0A0C2T5K9"/>
<evidence type="ECO:0000313" key="2">
    <source>
        <dbReference type="Proteomes" id="UP000054549"/>
    </source>
</evidence>
<accession>A0A0C2T5K9</accession>
<sequence>MDYLQDNDEPLDVHGQISSLIQRSGCQIRKLSFRSNRKVHVGAQKDVEELEIHYLQSKDSSIDISSLPKLRFLTFIDAIHKDIEPLANSIITALKSARVPPRNECSASTPISCLERVTVELRYCCEQPKVLKRLLDIADKWPVVIFRTRRS</sequence>
<evidence type="ECO:0000313" key="1">
    <source>
        <dbReference type="EMBL" id="KIL61854.1"/>
    </source>
</evidence>
<gene>
    <name evidence="1" type="ORF">M378DRAFT_812101</name>
</gene>
<reference evidence="1 2" key="1">
    <citation type="submission" date="2014-04" db="EMBL/GenBank/DDBJ databases">
        <title>Evolutionary Origins and Diversification of the Mycorrhizal Mutualists.</title>
        <authorList>
            <consortium name="DOE Joint Genome Institute"/>
            <consortium name="Mycorrhizal Genomics Consortium"/>
            <person name="Kohler A."/>
            <person name="Kuo A."/>
            <person name="Nagy L.G."/>
            <person name="Floudas D."/>
            <person name="Copeland A."/>
            <person name="Barry K.W."/>
            <person name="Cichocki N."/>
            <person name="Veneault-Fourrey C."/>
            <person name="LaButti K."/>
            <person name="Lindquist E.A."/>
            <person name="Lipzen A."/>
            <person name="Lundell T."/>
            <person name="Morin E."/>
            <person name="Murat C."/>
            <person name="Riley R."/>
            <person name="Ohm R."/>
            <person name="Sun H."/>
            <person name="Tunlid A."/>
            <person name="Henrissat B."/>
            <person name="Grigoriev I.V."/>
            <person name="Hibbett D.S."/>
            <person name="Martin F."/>
        </authorList>
    </citation>
    <scope>NUCLEOTIDE SEQUENCE [LARGE SCALE GENOMIC DNA]</scope>
    <source>
        <strain evidence="1 2">Koide BX008</strain>
    </source>
</reference>
<dbReference type="HOGENOM" id="CLU_1730962_0_0_1"/>
<dbReference type="Proteomes" id="UP000054549">
    <property type="component" value="Unassembled WGS sequence"/>
</dbReference>
<proteinExistence type="predicted"/>
<dbReference type="InParanoid" id="A0A0C2T5K9"/>